<keyword evidence="2" id="KW-1185">Reference proteome</keyword>
<protein>
    <submittedName>
        <fullName evidence="1">Uncharacterized protein</fullName>
    </submittedName>
</protein>
<gene>
    <name evidence="1" type="ORF">DAPPUDRAFT_261115</name>
</gene>
<dbReference type="InParanoid" id="E9HKJ9"/>
<proteinExistence type="predicted"/>
<name>E9HKJ9_DAPPU</name>
<reference evidence="1 2" key="1">
    <citation type="journal article" date="2011" name="Science">
        <title>The ecoresponsive genome of Daphnia pulex.</title>
        <authorList>
            <person name="Colbourne J.K."/>
            <person name="Pfrender M.E."/>
            <person name="Gilbert D."/>
            <person name="Thomas W.K."/>
            <person name="Tucker A."/>
            <person name="Oakley T.H."/>
            <person name="Tokishita S."/>
            <person name="Aerts A."/>
            <person name="Arnold G.J."/>
            <person name="Basu M.K."/>
            <person name="Bauer D.J."/>
            <person name="Caceres C.E."/>
            <person name="Carmel L."/>
            <person name="Casola C."/>
            <person name="Choi J.H."/>
            <person name="Detter J.C."/>
            <person name="Dong Q."/>
            <person name="Dusheyko S."/>
            <person name="Eads B.D."/>
            <person name="Frohlich T."/>
            <person name="Geiler-Samerotte K.A."/>
            <person name="Gerlach D."/>
            <person name="Hatcher P."/>
            <person name="Jogdeo S."/>
            <person name="Krijgsveld J."/>
            <person name="Kriventseva E.V."/>
            <person name="Kultz D."/>
            <person name="Laforsch C."/>
            <person name="Lindquist E."/>
            <person name="Lopez J."/>
            <person name="Manak J.R."/>
            <person name="Muller J."/>
            <person name="Pangilinan J."/>
            <person name="Patwardhan R.P."/>
            <person name="Pitluck S."/>
            <person name="Pritham E.J."/>
            <person name="Rechtsteiner A."/>
            <person name="Rho M."/>
            <person name="Rogozin I.B."/>
            <person name="Sakarya O."/>
            <person name="Salamov A."/>
            <person name="Schaack S."/>
            <person name="Shapiro H."/>
            <person name="Shiga Y."/>
            <person name="Skalitzky C."/>
            <person name="Smith Z."/>
            <person name="Souvorov A."/>
            <person name="Sung W."/>
            <person name="Tang Z."/>
            <person name="Tsuchiya D."/>
            <person name="Tu H."/>
            <person name="Vos H."/>
            <person name="Wang M."/>
            <person name="Wolf Y.I."/>
            <person name="Yamagata H."/>
            <person name="Yamada T."/>
            <person name="Ye Y."/>
            <person name="Shaw J.R."/>
            <person name="Andrews J."/>
            <person name="Crease T.J."/>
            <person name="Tang H."/>
            <person name="Lucas S.M."/>
            <person name="Robertson H.M."/>
            <person name="Bork P."/>
            <person name="Koonin E.V."/>
            <person name="Zdobnov E.M."/>
            <person name="Grigoriev I.V."/>
            <person name="Lynch M."/>
            <person name="Boore J.L."/>
        </authorList>
    </citation>
    <scope>NUCLEOTIDE SEQUENCE [LARGE SCALE GENOMIC DNA]</scope>
</reference>
<organism evidence="1 2">
    <name type="scientific">Daphnia pulex</name>
    <name type="common">Water flea</name>
    <dbReference type="NCBI Taxonomy" id="6669"/>
    <lineage>
        <taxon>Eukaryota</taxon>
        <taxon>Metazoa</taxon>
        <taxon>Ecdysozoa</taxon>
        <taxon>Arthropoda</taxon>
        <taxon>Crustacea</taxon>
        <taxon>Branchiopoda</taxon>
        <taxon>Diplostraca</taxon>
        <taxon>Cladocera</taxon>
        <taxon>Anomopoda</taxon>
        <taxon>Daphniidae</taxon>
        <taxon>Daphnia</taxon>
    </lineage>
</organism>
<evidence type="ECO:0000313" key="2">
    <source>
        <dbReference type="Proteomes" id="UP000000305"/>
    </source>
</evidence>
<evidence type="ECO:0000313" key="1">
    <source>
        <dbReference type="EMBL" id="EFX67733.1"/>
    </source>
</evidence>
<dbReference type="EMBL" id="GL732669">
    <property type="protein sequence ID" value="EFX67733.1"/>
    <property type="molecule type" value="Genomic_DNA"/>
</dbReference>
<dbReference type="KEGG" id="dpx:DAPPUDRAFT_261115"/>
<sequence>MFLVRSTVSPADACILSTDTETDQMALVTSNFYVIRTEKLDAFRRFFDFFLFATFLIEDLENQLYCFVFFCGARNAA</sequence>
<dbReference type="AlphaFoldDB" id="E9HKJ9"/>
<accession>E9HKJ9</accession>
<dbReference type="Proteomes" id="UP000000305">
    <property type="component" value="Unassembled WGS sequence"/>
</dbReference>
<dbReference type="HOGENOM" id="CLU_2640603_0_0_1"/>